<dbReference type="AlphaFoldDB" id="A0A557QZE0"/>
<comment type="caution">
    <text evidence="2">The sequence shown here is derived from an EMBL/GenBank/DDBJ whole genome shotgun (WGS) entry which is preliminary data.</text>
</comment>
<name>A0A557QZE0_9RHOO</name>
<dbReference type="NCBIfam" id="TIGR02622">
    <property type="entry name" value="CDP_4_6_dhtase"/>
    <property type="match status" value="1"/>
</dbReference>
<evidence type="ECO:0000259" key="1">
    <source>
        <dbReference type="Pfam" id="PF16363"/>
    </source>
</evidence>
<evidence type="ECO:0000313" key="3">
    <source>
        <dbReference type="Proteomes" id="UP000319502"/>
    </source>
</evidence>
<dbReference type="EMBL" id="VMNK01000004">
    <property type="protein sequence ID" value="TVO58277.1"/>
    <property type="molecule type" value="Genomic_DNA"/>
</dbReference>
<accession>A0A557QZE0</accession>
<dbReference type="RefSeq" id="WP_144308748.1">
    <property type="nucleotide sequence ID" value="NZ_VMNK01000004.1"/>
</dbReference>
<dbReference type="InterPro" id="IPR036291">
    <property type="entry name" value="NAD(P)-bd_dom_sf"/>
</dbReference>
<dbReference type="OrthoDB" id="9779041at2"/>
<organism evidence="2 3">
    <name type="scientific">Denitromonas halophila</name>
    <dbReference type="NCBI Taxonomy" id="1629404"/>
    <lineage>
        <taxon>Bacteria</taxon>
        <taxon>Pseudomonadati</taxon>
        <taxon>Pseudomonadota</taxon>
        <taxon>Betaproteobacteria</taxon>
        <taxon>Rhodocyclales</taxon>
        <taxon>Zoogloeaceae</taxon>
        <taxon>Denitromonas</taxon>
    </lineage>
</organism>
<dbReference type="PANTHER" id="PTHR43000">
    <property type="entry name" value="DTDP-D-GLUCOSE 4,6-DEHYDRATASE-RELATED"/>
    <property type="match status" value="1"/>
</dbReference>
<dbReference type="GO" id="GO:0047733">
    <property type="term" value="F:CDP-glucose 4,6-dehydratase activity"/>
    <property type="evidence" value="ECO:0007669"/>
    <property type="project" value="UniProtKB-EC"/>
</dbReference>
<gene>
    <name evidence="2" type="primary">rfbG</name>
    <name evidence="2" type="ORF">FHP91_06090</name>
</gene>
<reference evidence="2 3" key="1">
    <citation type="submission" date="2019-07" db="EMBL/GenBank/DDBJ databases">
        <title>The pathways for chlorine oxyanion respiration interact through the shared metabolite chlorate.</title>
        <authorList>
            <person name="Barnum T.P."/>
            <person name="Cheng Y."/>
            <person name="Hill K.A."/>
            <person name="Lucas L.N."/>
            <person name="Carlson H.K."/>
            <person name="Coates J.D."/>
        </authorList>
    </citation>
    <scope>NUCLEOTIDE SEQUENCE [LARGE SCALE GENOMIC DNA]</scope>
    <source>
        <strain evidence="2 3">SFB-3</strain>
    </source>
</reference>
<sequence>MLGLIRKAFAGRRVFLTGHTGFKGGWLSLWLKHLGAEVYGYALAPDTTPNLFTLAKVGDHLDSTVGDIRDADALHRALVRARPDIVLHLAAQPLVRLSYREPVATFATNVMGTAHLLDAVRTVDSARAVLVVSSDKCYDNRPGKLPPDGFRETDAMGGTDPYSASKGCTELVVESWRASFFPPERIAEHGVAVASARAGNVIGGGDWAEDRLIPDMIRAFAQDQSALIRNPAAVRPWQHVLEPLWGYLLLTARLLQHDPADATGWNFGPDNRDALPVAKVADALCRHWGDTARWHTDTPTGAVLHEAEQLRLDCTQARARLGWQPVCPLPDALERTAQWYREVRHGADAAALCLAQIAAQEAAIATLGRPA</sequence>
<proteinExistence type="predicted"/>
<dbReference type="Gene3D" id="3.40.50.720">
    <property type="entry name" value="NAD(P)-binding Rossmann-like Domain"/>
    <property type="match status" value="1"/>
</dbReference>
<dbReference type="Proteomes" id="UP000319502">
    <property type="component" value="Unassembled WGS sequence"/>
</dbReference>
<dbReference type="InterPro" id="IPR016040">
    <property type="entry name" value="NAD(P)-bd_dom"/>
</dbReference>
<keyword evidence="2" id="KW-0456">Lyase</keyword>
<dbReference type="Gene3D" id="3.90.25.10">
    <property type="entry name" value="UDP-galactose 4-epimerase, domain 1"/>
    <property type="match status" value="1"/>
</dbReference>
<dbReference type="InterPro" id="IPR013445">
    <property type="entry name" value="CDP_4_6_deHydtase"/>
</dbReference>
<protein>
    <submittedName>
        <fullName evidence="2">CDP-glucose 4,6-dehydratase</fullName>
        <ecNumber evidence="2">4.2.1.45</ecNumber>
    </submittedName>
</protein>
<feature type="domain" description="NAD(P)-binding" evidence="1">
    <location>
        <begin position="16"/>
        <end position="334"/>
    </location>
</feature>
<dbReference type="SUPFAM" id="SSF51735">
    <property type="entry name" value="NAD(P)-binding Rossmann-fold domains"/>
    <property type="match status" value="1"/>
</dbReference>
<dbReference type="Pfam" id="PF16363">
    <property type="entry name" value="GDP_Man_Dehyd"/>
    <property type="match status" value="1"/>
</dbReference>
<dbReference type="CDD" id="cd05252">
    <property type="entry name" value="CDP_GD_SDR_e"/>
    <property type="match status" value="1"/>
</dbReference>
<evidence type="ECO:0000313" key="2">
    <source>
        <dbReference type="EMBL" id="TVO58277.1"/>
    </source>
</evidence>
<keyword evidence="3" id="KW-1185">Reference proteome</keyword>
<dbReference type="EC" id="4.2.1.45" evidence="2"/>